<name>A0A7V8SXI3_9BACT</name>
<dbReference type="PROSITE" id="PS51737">
    <property type="entry name" value="RECOMBINASE_DNA_BIND"/>
    <property type="match status" value="1"/>
</dbReference>
<comment type="caution">
    <text evidence="3">The sequence shown here is derived from an EMBL/GenBank/DDBJ whole genome shotgun (WGS) entry which is preliminary data.</text>
</comment>
<dbReference type="InterPro" id="IPR050639">
    <property type="entry name" value="SSR_resolvase"/>
</dbReference>
<gene>
    <name evidence="3" type="ORF">HRJ53_15425</name>
</gene>
<dbReference type="SUPFAM" id="SSF53041">
    <property type="entry name" value="Resolvase-like"/>
    <property type="match status" value="1"/>
</dbReference>
<dbReference type="InterPro" id="IPR011109">
    <property type="entry name" value="DNA_bind_recombinase_dom"/>
</dbReference>
<evidence type="ECO:0000259" key="2">
    <source>
        <dbReference type="PROSITE" id="PS51737"/>
    </source>
</evidence>
<organism evidence="3 4">
    <name type="scientific">Candidatus Acidiferrum panamense</name>
    <dbReference type="NCBI Taxonomy" id="2741543"/>
    <lineage>
        <taxon>Bacteria</taxon>
        <taxon>Pseudomonadati</taxon>
        <taxon>Acidobacteriota</taxon>
        <taxon>Terriglobia</taxon>
        <taxon>Candidatus Acidiferrales</taxon>
        <taxon>Candidatus Acidiferrum</taxon>
    </lineage>
</organism>
<dbReference type="AlphaFoldDB" id="A0A7V8SXI3"/>
<keyword evidence="4" id="KW-1185">Reference proteome</keyword>
<dbReference type="InterPro" id="IPR025827">
    <property type="entry name" value="Zn_ribbon_recom_dom"/>
</dbReference>
<evidence type="ECO:0000259" key="1">
    <source>
        <dbReference type="PROSITE" id="PS51736"/>
    </source>
</evidence>
<dbReference type="InterPro" id="IPR006119">
    <property type="entry name" value="Resolv_N"/>
</dbReference>
<dbReference type="InterPro" id="IPR038109">
    <property type="entry name" value="DNA_bind_recomb_sf"/>
</dbReference>
<dbReference type="GO" id="GO:0003677">
    <property type="term" value="F:DNA binding"/>
    <property type="evidence" value="ECO:0007669"/>
    <property type="project" value="InterPro"/>
</dbReference>
<dbReference type="PROSITE" id="PS51736">
    <property type="entry name" value="RECOMBINASES_3"/>
    <property type="match status" value="1"/>
</dbReference>
<dbReference type="PANTHER" id="PTHR30461">
    <property type="entry name" value="DNA-INVERTASE FROM LAMBDOID PROPHAGE"/>
    <property type="match status" value="1"/>
</dbReference>
<dbReference type="Pfam" id="PF13408">
    <property type="entry name" value="Zn_ribbon_recom"/>
    <property type="match status" value="1"/>
</dbReference>
<dbReference type="Pfam" id="PF00239">
    <property type="entry name" value="Resolvase"/>
    <property type="match status" value="1"/>
</dbReference>
<dbReference type="EMBL" id="JACDQQ010001479">
    <property type="protein sequence ID" value="MBA0086370.1"/>
    <property type="molecule type" value="Genomic_DNA"/>
</dbReference>
<dbReference type="GO" id="GO:0000150">
    <property type="term" value="F:DNA strand exchange activity"/>
    <property type="evidence" value="ECO:0007669"/>
    <property type="project" value="InterPro"/>
</dbReference>
<proteinExistence type="predicted"/>
<accession>A0A7V8SXI3</accession>
<feature type="domain" description="Recombinase" evidence="2">
    <location>
        <begin position="167"/>
        <end position="312"/>
    </location>
</feature>
<dbReference type="SMART" id="SM00857">
    <property type="entry name" value="Resolvase"/>
    <property type="match status" value="1"/>
</dbReference>
<dbReference type="Pfam" id="PF07508">
    <property type="entry name" value="Recombinase"/>
    <property type="match status" value="1"/>
</dbReference>
<reference evidence="3" key="1">
    <citation type="submission" date="2020-06" db="EMBL/GenBank/DDBJ databases">
        <title>Legume-microbial interactions unlock mineral nutrients during tropical forest succession.</title>
        <authorList>
            <person name="Epihov D.Z."/>
        </authorList>
    </citation>
    <scope>NUCLEOTIDE SEQUENCE [LARGE SCALE GENOMIC DNA]</scope>
    <source>
        <strain evidence="3">Pan2503</strain>
    </source>
</reference>
<evidence type="ECO:0000313" key="4">
    <source>
        <dbReference type="Proteomes" id="UP000567293"/>
    </source>
</evidence>
<dbReference type="InterPro" id="IPR036162">
    <property type="entry name" value="Resolvase-like_N_sf"/>
</dbReference>
<protein>
    <submittedName>
        <fullName evidence="3">Recombinase family protein</fullName>
    </submittedName>
</protein>
<dbReference type="Gene3D" id="3.40.50.1390">
    <property type="entry name" value="Resolvase, N-terminal catalytic domain"/>
    <property type="match status" value="1"/>
</dbReference>
<dbReference type="CDD" id="cd00338">
    <property type="entry name" value="Ser_Recombinase"/>
    <property type="match status" value="1"/>
</dbReference>
<dbReference type="PANTHER" id="PTHR30461:SF23">
    <property type="entry name" value="DNA RECOMBINASE-RELATED"/>
    <property type="match status" value="1"/>
</dbReference>
<feature type="domain" description="Resolvase/invertase-type recombinase catalytic" evidence="1">
    <location>
        <begin position="12"/>
        <end position="160"/>
    </location>
</feature>
<evidence type="ECO:0000313" key="3">
    <source>
        <dbReference type="EMBL" id="MBA0086370.1"/>
    </source>
</evidence>
<feature type="non-terminal residue" evidence="3">
    <location>
        <position position="445"/>
    </location>
</feature>
<sequence>MSKITADHLARSAYVYVRQSTPGQVHRHHESRRRQYGLAERAKQLGWRNVVVVDDDLSISGDGVKRPGFERLLVAICEGHAGAVLTIEASRLARNGRDWHTLLEFCGLVDCLIVDEDGLYDARLPNDRLVLGMVGMMSEMELSLFRQRVGEARVLKAKRGELFGTIAVGYRKVAHEDRIEKEPDQRVQQAIALVFKKFAELQSVRQVHRWLRQEGIALPNTAYGPQGRHVVWKLPIYMAVYGIMTNPIYAGAYAYGRSTHRIRLEQGRKRIVRGVRQTQENWSVLILDHHEGYISWTEYERNIEVIAHNAGNKGLMVRRAVRRGAALLSGLLRCGHCGRKMQVNYAKGAHRYYCIGASQAEGAGHCISFGAMRADQAVSAEVLRLLQPLGVEAALKAIEAHDAEADDGRRQVELAVQQARYESNRAQQQYDLVDPAYRIVAAELE</sequence>
<dbReference type="Proteomes" id="UP000567293">
    <property type="component" value="Unassembled WGS sequence"/>
</dbReference>
<dbReference type="Gene3D" id="3.90.1750.20">
    <property type="entry name" value="Putative Large Serine Recombinase, Chain B, Domain 2"/>
    <property type="match status" value="1"/>
</dbReference>